<dbReference type="SUPFAM" id="SSF56672">
    <property type="entry name" value="DNA/RNA polymerases"/>
    <property type="match status" value="1"/>
</dbReference>
<dbReference type="InterPro" id="IPR052055">
    <property type="entry name" value="Hepadnavirus_pol/RT"/>
</dbReference>
<name>A0A9P1D8G4_9DINO</name>
<dbReference type="EMBL" id="CAMXCT010003569">
    <property type="protein sequence ID" value="CAI4005166.1"/>
    <property type="molecule type" value="Genomic_DNA"/>
</dbReference>
<dbReference type="PANTHER" id="PTHR33050:SF7">
    <property type="entry name" value="RIBONUCLEASE H"/>
    <property type="match status" value="1"/>
</dbReference>
<gene>
    <name evidence="2" type="ORF">C1SCF055_LOCUS30914</name>
</gene>
<protein>
    <submittedName>
        <fullName evidence="3">RNase H type-1 domain-containing protein</fullName>
    </submittedName>
</protein>
<reference evidence="2" key="1">
    <citation type="submission" date="2022-10" db="EMBL/GenBank/DDBJ databases">
        <authorList>
            <person name="Chen Y."/>
            <person name="Dougan E. K."/>
            <person name="Chan C."/>
            <person name="Rhodes N."/>
            <person name="Thang M."/>
        </authorList>
    </citation>
    <scope>NUCLEOTIDE SEQUENCE</scope>
</reference>
<dbReference type="InterPro" id="IPR000477">
    <property type="entry name" value="RT_dom"/>
</dbReference>
<dbReference type="Proteomes" id="UP001152797">
    <property type="component" value="Unassembled WGS sequence"/>
</dbReference>
<dbReference type="PANTHER" id="PTHR33050">
    <property type="entry name" value="REVERSE TRANSCRIPTASE DOMAIN-CONTAINING PROTEIN"/>
    <property type="match status" value="1"/>
</dbReference>
<proteinExistence type="predicted"/>
<reference evidence="3 4" key="2">
    <citation type="submission" date="2024-05" db="EMBL/GenBank/DDBJ databases">
        <authorList>
            <person name="Chen Y."/>
            <person name="Shah S."/>
            <person name="Dougan E. K."/>
            <person name="Thang M."/>
            <person name="Chan C."/>
        </authorList>
    </citation>
    <scope>NUCLEOTIDE SEQUENCE [LARGE SCALE GENOMIC DNA]</scope>
</reference>
<comment type="caution">
    <text evidence="2">The sequence shown here is derived from an EMBL/GenBank/DDBJ whole genome shotgun (WGS) entry which is preliminary data.</text>
</comment>
<feature type="domain" description="Reverse transcriptase" evidence="1">
    <location>
        <begin position="1072"/>
        <end position="1212"/>
    </location>
</feature>
<accession>A0A9P1D8G4</accession>
<organism evidence="2">
    <name type="scientific">Cladocopium goreaui</name>
    <dbReference type="NCBI Taxonomy" id="2562237"/>
    <lineage>
        <taxon>Eukaryota</taxon>
        <taxon>Sar</taxon>
        <taxon>Alveolata</taxon>
        <taxon>Dinophyceae</taxon>
        <taxon>Suessiales</taxon>
        <taxon>Symbiodiniaceae</taxon>
        <taxon>Cladocopium</taxon>
    </lineage>
</organism>
<dbReference type="EMBL" id="CAMXCT030003569">
    <property type="protein sequence ID" value="CAL4792478.1"/>
    <property type="molecule type" value="Genomic_DNA"/>
</dbReference>
<dbReference type="EMBL" id="CAMXCT020003569">
    <property type="protein sequence ID" value="CAL1158541.1"/>
    <property type="molecule type" value="Genomic_DNA"/>
</dbReference>
<dbReference type="InterPro" id="IPR043128">
    <property type="entry name" value="Rev_trsase/Diguanyl_cyclase"/>
</dbReference>
<evidence type="ECO:0000313" key="2">
    <source>
        <dbReference type="EMBL" id="CAI4005166.1"/>
    </source>
</evidence>
<dbReference type="InterPro" id="IPR043502">
    <property type="entry name" value="DNA/RNA_pol_sf"/>
</dbReference>
<dbReference type="Gene3D" id="3.30.70.270">
    <property type="match status" value="1"/>
</dbReference>
<evidence type="ECO:0000313" key="3">
    <source>
        <dbReference type="EMBL" id="CAL4792478.1"/>
    </source>
</evidence>
<evidence type="ECO:0000313" key="4">
    <source>
        <dbReference type="Proteomes" id="UP001152797"/>
    </source>
</evidence>
<dbReference type="Gene3D" id="3.10.10.10">
    <property type="entry name" value="HIV Type 1 Reverse Transcriptase, subunit A, domain 1"/>
    <property type="match status" value="1"/>
</dbReference>
<keyword evidence="4" id="KW-1185">Reference proteome</keyword>
<dbReference type="OrthoDB" id="430804at2759"/>
<evidence type="ECO:0000259" key="1">
    <source>
        <dbReference type="Pfam" id="PF00078"/>
    </source>
</evidence>
<sequence>METHSEALPPPPVGLPTVLHPLGIEPVKEEVQFAGKIIRLHCQKPKTLLTSGDGHATQHKKAKEGKYEYALPLRFPPSLPLLLWWAVREEPDQHIGATGPASQNGVDPTSDELAAMVSLKEVVAWSDLEGDCDDESTVSVSFLVLIGGKSITKPRSLSTARDADFQALLASWRIPTGVAAETRAPTLVETGQAQLFMRACQLVGGCGQTIQQMTAAIAAAKAAPATPGPAQTPSPARKVKLNAVASQVDDTEIKLLGESELVAMYAEYERVYGAGERPAKDCEPTSEQISAIVHLLDSGLPPFADFAIFGPYGHRIERKLKLSGVAIGRDGFIRQVELHGPPNIGTWLASYNVLMTILVMRKAVDLGVLLKYRSHVERLHDRYSDKIWAVLYQAETRCRLELMDRLRREAVAEHEATVRAGGVSNFDPARPWNTAWLRATNQEAFWREEVIEPGMLLLTKVAGLNEVVEGDATVKGADSDIQGDREVQIAGTMNLDKCSTTAMEPLRNKIEGSVDDRVQYRVLYLFSGPRRPGDGFEQACMELGMKCTCVDVEYNPKQDLLCQDYWESLQNEMDQYDAYLMSPPCCTFSIARSGKGDGPGPLRGTTGTDRYGLKHLTAEEKTKVREGTLLSRRAHSTASRAQLHEKPWILEQPHWRPGGTSMFMLDEFVQLAGQDDVNFHTFDQCEYSCEFQKTTDLLSNIQADIMAPFSKRCSHEKKWWTIPWSGKTSYSSHPPLKGRQKAVLSDEWDASMLRDKEPWGDFLTRSTAAYPAMMNQQLAKCIRAACDRTAKAKRNRQQQAAECSDHLRVGALDPKITQAEPLKGECVRPEVSDMNSLRNIHKSINSRMLFIGKQVQNLIESALDEHGELQDELVGCLGERTEFSDDVNNMVDSLRLQVCELLVRNRRPDMNSHCSVDQVCNEDYQTVVRGELMWYWSQCVGDPATNVARWLIDGAPAGITQDTSALDGVCPRVDDDTEEGFFDLTTDYDTFLNYSGVEENDEAFQTLQSYADKGYLRVFDKLEDLESHVGAKPTLSKIGCIVKQKTNYATGLVTKKTRIILDCKRSHVSKVATRDGDGVALLVADVIDAFWLVPLHKSERRYFCAKLRNKFFCFHRTAQGSRAAPLTFAAIIALASRWVQSTVATPRHMGMHTEEARVQTYVDDPLVTIRGTPERQRRLTATVLIAWMIMGFPIAVHKATLSTKLTWIGVELSVLAEGVEAVVPQDKVLELNEILQTMLQSNVVPKRTLRTVIGKAMSIASVLFCWRPFIQELYMALYVKDSCAPKECIWTKQVRHTILWLLTFLRDEMAGIRRIYTVRSFQHQLPLVTITWDASPFGMGATLQLGDVFVEYFAIQIDSLDEETLQVKAGIHEGQQTWEALAGLVSLRHWRSSWYGQRARLQVRSDNTGALSMLSKLKGGSKALTLIAREFALDLGQAQWKPDVITHVPGLANKNCDVLSRKWDPSKKFELPDALRMAREVSPVQRTRSWWKTLAFEDEFLAPGRSEGGSFDLKSKRKRGDMPVVRKVDKGDLDRAVRATCSSDTKQAALDHLLSDMYAATSKKPRDALLKTWVKLHVSWFGEEGCQPFPLNEIILVRVSAMFKVGGYRSFKNYLSRAKDHHLQLGYQWSEALNRTSQKCVRSVLRGLSGASRSEAFDLMAIVSTLRASDGCLAEGGPQQPLALIVCATYFMLRELEASAVDRKKNELQIQSFRRSESSKPLGLGPFANTEEVVNTRI</sequence>
<dbReference type="Pfam" id="PF00078">
    <property type="entry name" value="RVT_1"/>
    <property type="match status" value="1"/>
</dbReference>